<sequence>MSDLFEPWLMYKHACVRQLAFCLASPNIIKHVPNDLEIKFSFNLHDNAFWETQYGLYTARLASLDQDPTPLLSFLEQLKSTRLGLRFEMFIWFWLLDDDYHSFQLLGHSIQQIKAQQTIGELDFLVLNTQTQQVEHWEVAIKFYLAEQAFYLNEWYGLNRQDTLQRKLSHFTQKQFQFSEALGFHIDKKYAVFKGQLYLPHHTQLNNPLPEWFNPARRYGFWGQQPIDGLYKLSRQEWFTPNADTTPQTANYWWNDGLYTDFEHGFFYMFRHTPWPTIYTKPPFFKNSLPR</sequence>
<protein>
    <recommendedName>
        <fullName evidence="3">DUF1853 domain-containing protein</fullName>
    </recommendedName>
</protein>
<keyword evidence="2" id="KW-1185">Reference proteome</keyword>
<reference evidence="2" key="1">
    <citation type="submission" date="2017-06" db="EMBL/GenBank/DDBJ databases">
        <authorList>
            <person name="Varghese N."/>
            <person name="Submissions S."/>
        </authorList>
    </citation>
    <scope>NUCLEOTIDE SEQUENCE [LARGE SCALE GENOMIC DNA]</scope>
    <source>
        <strain evidence="2">ANC 5114</strain>
    </source>
</reference>
<dbReference type="Pfam" id="PF08907">
    <property type="entry name" value="DUF1853"/>
    <property type="match status" value="1"/>
</dbReference>
<dbReference type="RefSeq" id="WP_088823182.1">
    <property type="nucleotide sequence ID" value="NZ_FZLN01000001.1"/>
</dbReference>
<dbReference type="InterPro" id="IPR015003">
    <property type="entry name" value="DUF1853"/>
</dbReference>
<proteinExistence type="predicted"/>
<accession>A0A217EFC0</accession>
<dbReference type="OrthoDB" id="378654at2"/>
<evidence type="ECO:0000313" key="1">
    <source>
        <dbReference type="EMBL" id="SNQ29195.1"/>
    </source>
</evidence>
<dbReference type="AlphaFoldDB" id="A0A217EFC0"/>
<name>A0A217EFC0_9GAMM</name>
<dbReference type="Proteomes" id="UP000243463">
    <property type="component" value="Unassembled WGS sequence"/>
</dbReference>
<organism evidence="1 2">
    <name type="scientific">Acinetobacter apis</name>
    <dbReference type="NCBI Taxonomy" id="1229165"/>
    <lineage>
        <taxon>Bacteria</taxon>
        <taxon>Pseudomonadati</taxon>
        <taxon>Pseudomonadota</taxon>
        <taxon>Gammaproteobacteria</taxon>
        <taxon>Moraxellales</taxon>
        <taxon>Moraxellaceae</taxon>
        <taxon>Acinetobacter</taxon>
    </lineage>
</organism>
<dbReference type="EMBL" id="FZLN01000001">
    <property type="protein sequence ID" value="SNQ29195.1"/>
    <property type="molecule type" value="Genomic_DNA"/>
</dbReference>
<evidence type="ECO:0000313" key="2">
    <source>
        <dbReference type="Proteomes" id="UP000243463"/>
    </source>
</evidence>
<evidence type="ECO:0008006" key="3">
    <source>
        <dbReference type="Google" id="ProtNLM"/>
    </source>
</evidence>
<gene>
    <name evidence="1" type="ORF">SAMN05444584_1142</name>
</gene>